<sequence length="147" mass="16057">MTTFLLDVNVLLALSDPMHIHHEAAHRWFVAKGQSAWATCPITENGFVRIASHPNYPNRPGDVPAVLVILRQFCATAGHYFWSEDVSIRELLQPGALIPHSQITDVFLLGLAIYKGGKLATFDQRISTSAVQGGAEALELIAPKVVT</sequence>
<dbReference type="GO" id="GO:0090729">
    <property type="term" value="F:toxin activity"/>
    <property type="evidence" value="ECO:0007669"/>
    <property type="project" value="UniProtKB-KW"/>
</dbReference>
<feature type="binding site" evidence="5">
    <location>
        <position position="105"/>
    </location>
    <ligand>
        <name>Mg(2+)</name>
        <dbReference type="ChEBI" id="CHEBI:18420"/>
    </ligand>
</feature>
<dbReference type="RefSeq" id="WP_190825569.1">
    <property type="nucleotide sequence ID" value="NZ_CAWPPI010000013.1"/>
</dbReference>
<comment type="caution">
    <text evidence="7">The sequence shown here is derived from an EMBL/GenBank/DDBJ whole genome shotgun (WGS) entry which is preliminary data.</text>
</comment>
<comment type="cofactor">
    <cofactor evidence="5">
        <name>Mg(2+)</name>
        <dbReference type="ChEBI" id="CHEBI:18420"/>
    </cofactor>
</comment>
<evidence type="ECO:0000259" key="6">
    <source>
        <dbReference type="Pfam" id="PF01850"/>
    </source>
</evidence>
<dbReference type="GO" id="GO:0045926">
    <property type="term" value="P:negative regulation of growth"/>
    <property type="evidence" value="ECO:0007669"/>
    <property type="project" value="UniProtKB-ARBA"/>
</dbReference>
<proteinExistence type="inferred from homology"/>
<dbReference type="EC" id="3.1.-.-" evidence="5"/>
<dbReference type="NCBIfam" id="TIGR00028">
    <property type="entry name" value="Mtu_PIN_fam"/>
    <property type="match status" value="1"/>
</dbReference>
<dbReference type="GO" id="GO:0016788">
    <property type="term" value="F:hydrolase activity, acting on ester bonds"/>
    <property type="evidence" value="ECO:0007669"/>
    <property type="project" value="InterPro"/>
</dbReference>
<keyword evidence="1 5" id="KW-1277">Toxin-antitoxin system</keyword>
<dbReference type="Pfam" id="PF01850">
    <property type="entry name" value="PIN"/>
    <property type="match status" value="1"/>
</dbReference>
<feature type="binding site" evidence="5">
    <location>
        <position position="7"/>
    </location>
    <ligand>
        <name>Mg(2+)</name>
        <dbReference type="ChEBI" id="CHEBI:18420"/>
    </ligand>
</feature>
<dbReference type="GO" id="GO:0004540">
    <property type="term" value="F:RNA nuclease activity"/>
    <property type="evidence" value="ECO:0007669"/>
    <property type="project" value="InterPro"/>
</dbReference>
<gene>
    <name evidence="5" type="primary">vapC</name>
    <name evidence="7" type="ORF">ICL16_03875</name>
</gene>
<comment type="similarity">
    <text evidence="5">Belongs to the PINc/VapC protein family.</text>
</comment>
<keyword evidence="2 5" id="KW-0540">Nuclease</keyword>
<feature type="domain" description="PIN" evidence="6">
    <location>
        <begin position="5"/>
        <end position="127"/>
    </location>
</feature>
<evidence type="ECO:0000313" key="7">
    <source>
        <dbReference type="EMBL" id="MBD2771285.1"/>
    </source>
</evidence>
<evidence type="ECO:0000256" key="4">
    <source>
        <dbReference type="ARBA" id="ARBA00022801"/>
    </source>
</evidence>
<protein>
    <recommendedName>
        <fullName evidence="5">Ribonuclease VapC</fullName>
        <shortName evidence="5">RNase VapC</shortName>
        <ecNumber evidence="5">3.1.-.-</ecNumber>
    </recommendedName>
    <alternativeName>
        <fullName evidence="5">Toxin VapC</fullName>
    </alternativeName>
</protein>
<evidence type="ECO:0000256" key="2">
    <source>
        <dbReference type="ARBA" id="ARBA00022722"/>
    </source>
</evidence>
<dbReference type="InterPro" id="IPR022907">
    <property type="entry name" value="VapC_family"/>
</dbReference>
<dbReference type="SUPFAM" id="SSF88723">
    <property type="entry name" value="PIN domain-like"/>
    <property type="match status" value="1"/>
</dbReference>
<keyword evidence="5" id="KW-0800">Toxin</keyword>
<comment type="function">
    <text evidence="5">Toxic component of a toxin-antitoxin (TA) system. An RNase.</text>
</comment>
<evidence type="ECO:0000256" key="5">
    <source>
        <dbReference type="HAMAP-Rule" id="MF_00265"/>
    </source>
</evidence>
<name>A0A8J7CA78_9CYAN</name>
<dbReference type="HAMAP" id="MF_00265">
    <property type="entry name" value="VapC_Nob1"/>
    <property type="match status" value="1"/>
</dbReference>
<reference evidence="7" key="1">
    <citation type="submission" date="2020-09" db="EMBL/GenBank/DDBJ databases">
        <title>Iningainema tapete sp. nov. (Scytonemataceae, Cyanobacteria) from greenhouses in central Florida (USA) produces two types of nodularin with biosynthetic potential for microcystin-LR and anabaenopeptins.</title>
        <authorList>
            <person name="Berthold D.E."/>
            <person name="Lefler F.W."/>
            <person name="Huang I.-S."/>
            <person name="Abdulla H."/>
            <person name="Zimba P.V."/>
            <person name="Laughinghouse H.D. IV."/>
        </authorList>
    </citation>
    <scope>NUCLEOTIDE SEQUENCE</scope>
    <source>
        <strain evidence="7">BLCCT55</strain>
    </source>
</reference>
<dbReference type="InterPro" id="IPR002716">
    <property type="entry name" value="PIN_dom"/>
</dbReference>
<keyword evidence="8" id="KW-1185">Reference proteome</keyword>
<dbReference type="EMBL" id="JACXAE010000013">
    <property type="protein sequence ID" value="MBD2771285.1"/>
    <property type="molecule type" value="Genomic_DNA"/>
</dbReference>
<dbReference type="AlphaFoldDB" id="A0A8J7CA78"/>
<keyword evidence="5" id="KW-0460">Magnesium</keyword>
<dbReference type="GO" id="GO:0000287">
    <property type="term" value="F:magnesium ion binding"/>
    <property type="evidence" value="ECO:0007669"/>
    <property type="project" value="UniProtKB-UniRule"/>
</dbReference>
<dbReference type="Proteomes" id="UP000629098">
    <property type="component" value="Unassembled WGS sequence"/>
</dbReference>
<evidence type="ECO:0000256" key="3">
    <source>
        <dbReference type="ARBA" id="ARBA00022723"/>
    </source>
</evidence>
<dbReference type="InterPro" id="IPR029060">
    <property type="entry name" value="PIN-like_dom_sf"/>
</dbReference>
<accession>A0A8J7CA78</accession>
<evidence type="ECO:0000313" key="8">
    <source>
        <dbReference type="Proteomes" id="UP000629098"/>
    </source>
</evidence>
<evidence type="ECO:0000256" key="1">
    <source>
        <dbReference type="ARBA" id="ARBA00022649"/>
    </source>
</evidence>
<keyword evidence="3 5" id="KW-0479">Metal-binding</keyword>
<dbReference type="InterPro" id="IPR006226">
    <property type="entry name" value="Mtu_PIN"/>
</dbReference>
<keyword evidence="4 5" id="KW-0378">Hydrolase</keyword>
<organism evidence="7 8">
    <name type="scientific">Iningainema tapete BLCC-T55</name>
    <dbReference type="NCBI Taxonomy" id="2748662"/>
    <lineage>
        <taxon>Bacteria</taxon>
        <taxon>Bacillati</taxon>
        <taxon>Cyanobacteriota</taxon>
        <taxon>Cyanophyceae</taxon>
        <taxon>Nostocales</taxon>
        <taxon>Scytonemataceae</taxon>
        <taxon>Iningainema tapete</taxon>
    </lineage>
</organism>